<protein>
    <recommendedName>
        <fullName evidence="6">DUF1524 domain-containing protein</fullName>
    </recommendedName>
</protein>
<gene>
    <name evidence="4" type="ORF">HK097_011073</name>
</gene>
<dbReference type="PANTHER" id="PTHR35149:SF1">
    <property type="entry name" value="DUF5655 DOMAIN-CONTAINING PROTEIN"/>
    <property type="match status" value="1"/>
</dbReference>
<feature type="compositionally biased region" description="Basic and acidic residues" evidence="1">
    <location>
        <begin position="600"/>
        <end position="610"/>
    </location>
</feature>
<organism evidence="4 5">
    <name type="scientific">Rhizophlyctis rosea</name>
    <dbReference type="NCBI Taxonomy" id="64517"/>
    <lineage>
        <taxon>Eukaryota</taxon>
        <taxon>Fungi</taxon>
        <taxon>Fungi incertae sedis</taxon>
        <taxon>Chytridiomycota</taxon>
        <taxon>Chytridiomycota incertae sedis</taxon>
        <taxon>Chytridiomycetes</taxon>
        <taxon>Rhizophlyctidales</taxon>
        <taxon>Rhizophlyctidaceae</taxon>
        <taxon>Rhizophlyctis</taxon>
    </lineage>
</organism>
<keyword evidence="5" id="KW-1185">Reference proteome</keyword>
<evidence type="ECO:0000256" key="1">
    <source>
        <dbReference type="SAM" id="MobiDB-lite"/>
    </source>
</evidence>
<dbReference type="PANTHER" id="PTHR35149">
    <property type="entry name" value="SLL5132 PROTEIN"/>
    <property type="match status" value="1"/>
</dbReference>
<dbReference type="Pfam" id="PF03235">
    <property type="entry name" value="GmrSD_N"/>
    <property type="match status" value="1"/>
</dbReference>
<dbReference type="Proteomes" id="UP001212841">
    <property type="component" value="Unassembled WGS sequence"/>
</dbReference>
<evidence type="ECO:0000259" key="2">
    <source>
        <dbReference type="Pfam" id="PF03235"/>
    </source>
</evidence>
<dbReference type="Pfam" id="PF07510">
    <property type="entry name" value="GmrSD_C"/>
    <property type="match status" value="1"/>
</dbReference>
<reference evidence="4" key="1">
    <citation type="submission" date="2020-05" db="EMBL/GenBank/DDBJ databases">
        <title>Phylogenomic resolution of chytrid fungi.</title>
        <authorList>
            <person name="Stajich J.E."/>
            <person name="Amses K."/>
            <person name="Simmons R."/>
            <person name="Seto K."/>
            <person name="Myers J."/>
            <person name="Bonds A."/>
            <person name="Quandt C.A."/>
            <person name="Barry K."/>
            <person name="Liu P."/>
            <person name="Grigoriev I."/>
            <person name="Longcore J.E."/>
            <person name="James T.Y."/>
        </authorList>
    </citation>
    <scope>NUCLEOTIDE SEQUENCE</scope>
    <source>
        <strain evidence="4">JEL0318</strain>
    </source>
</reference>
<dbReference type="EMBL" id="JADGJD010000881">
    <property type="protein sequence ID" value="KAJ3047897.1"/>
    <property type="molecule type" value="Genomic_DNA"/>
</dbReference>
<comment type="caution">
    <text evidence="4">The sequence shown here is derived from an EMBL/GenBank/DDBJ whole genome shotgun (WGS) entry which is preliminary data.</text>
</comment>
<feature type="region of interest" description="Disordered" evidence="1">
    <location>
        <begin position="586"/>
        <end position="610"/>
    </location>
</feature>
<dbReference type="InterPro" id="IPR011089">
    <property type="entry name" value="GmrSD_C"/>
</dbReference>
<dbReference type="InterPro" id="IPR004919">
    <property type="entry name" value="GmrSD_N"/>
</dbReference>
<feature type="domain" description="GmrSD restriction endonucleases C-terminal" evidence="3">
    <location>
        <begin position="402"/>
        <end position="529"/>
    </location>
</feature>
<proteinExistence type="predicted"/>
<evidence type="ECO:0000259" key="3">
    <source>
        <dbReference type="Pfam" id="PF07510"/>
    </source>
</evidence>
<evidence type="ECO:0000313" key="4">
    <source>
        <dbReference type="EMBL" id="KAJ3047897.1"/>
    </source>
</evidence>
<sequence>MKEKDPFYFIGIIVLARNDLGRDEIVDGQCRLQTLLILLATIRDLLSETSQHQQAAEARVDLHNLIHKRLVSQIGNFNEILLTYIYEMRGVERLLKNDSGLLEIWPEGSARSYVRRLHSIAAEFVHRLQRLGLTETLNLTNYILGRCRLLVISAKDVHVAFRIFSTINMQGIGLTVADIIHANLHAANIRTDIIYFRTFAESHLETLVDLLQHLYRIDVARVGTEGEVPIGFIDSLEFDYDHPKSPLFSHYARASTNHAETSIFLSRLKDGRVFLENHVQNQLDIGKQPRPCEALRALSWLRGSPWDLWATIAVAIHLCFRVTGQEWEKIWKHLEQLCCFMLVSTAGKSRKDTTADIATVAYSILRKISQPPQLSATQIIVELSNSARHFVDSFRSRVEKSLYSPHRAFAVQYLLRRISLRKIPIGAYFSFETAEVEHVYPQRPRESSGWRMVDGAYKLRHHIGNLVLLNKLDNIEASNKSWKEKCRIYQKSKRGTITLFPITVEVVKKYKGKSEWTAEIILERTVDLLTRLHDIYELYVPTKAELLSTTLTNADEEGEDDMDIDEDTVTEIEKDRENLDKTARQLDQTDMTLRRPGISAREREKMKREKERLEADLKQETMGSLCEELVYYTTLKETQDRFPNFDMKWVDGRNRALCNRLLAAQKSNQPLPERLAQQLMECQLRRLFKMEASAPEILRVVQGNADNRSEVTYHSTQDALVELLQNEIASPLVKNQLSLYYDKLRRSSTPFSTIETNQKQFVKELFDLIPLESALGEG</sequence>
<feature type="domain" description="GmrSD restriction endonucleases N-terminal" evidence="2">
    <location>
        <begin position="7"/>
        <end position="184"/>
    </location>
</feature>
<evidence type="ECO:0000313" key="5">
    <source>
        <dbReference type="Proteomes" id="UP001212841"/>
    </source>
</evidence>
<evidence type="ECO:0008006" key="6">
    <source>
        <dbReference type="Google" id="ProtNLM"/>
    </source>
</evidence>
<dbReference type="AlphaFoldDB" id="A0AAD5X037"/>
<name>A0AAD5X037_9FUNG</name>
<accession>A0AAD5X037</accession>